<reference evidence="5 6" key="1">
    <citation type="submission" date="2015-11" db="EMBL/GenBank/DDBJ databases">
        <title>Solirubrum puertoriconensis gen. nov. an environmental bacteria isolated in Puerto Rico.</title>
        <authorList>
            <person name="Cuebas-Irizarry M.F."/>
            <person name="Montalvo-Rodriguez R."/>
        </authorList>
    </citation>
    <scope>NUCLEOTIDE SEQUENCE [LARGE SCALE GENOMIC DNA]</scope>
    <source>
        <strain evidence="5 6">MC1A</strain>
    </source>
</reference>
<feature type="region of interest" description="Disordered" evidence="2">
    <location>
        <begin position="178"/>
        <end position="197"/>
    </location>
</feature>
<keyword evidence="3" id="KW-0732">Signal</keyword>
<evidence type="ECO:0000256" key="1">
    <source>
        <dbReference type="SAM" id="Coils"/>
    </source>
</evidence>
<feature type="chain" id="PRO_5040947316" description="Glycine zipper domain-containing protein" evidence="3">
    <location>
        <begin position="25"/>
        <end position="197"/>
    </location>
</feature>
<evidence type="ECO:0000256" key="2">
    <source>
        <dbReference type="SAM" id="MobiDB-lite"/>
    </source>
</evidence>
<dbReference type="AlphaFoldDB" id="A0A9X0HPK9"/>
<accession>A0A9X0HPK9</accession>
<gene>
    <name evidence="5" type="ORF">ASU33_17140</name>
</gene>
<dbReference type="EMBL" id="LNAL01000003">
    <property type="protein sequence ID" value="KUG09870.1"/>
    <property type="molecule type" value="Genomic_DNA"/>
</dbReference>
<evidence type="ECO:0000259" key="4">
    <source>
        <dbReference type="Pfam" id="PF13488"/>
    </source>
</evidence>
<feature type="coiled-coil region" evidence="1">
    <location>
        <begin position="84"/>
        <end position="132"/>
    </location>
</feature>
<dbReference type="InterPro" id="IPR039567">
    <property type="entry name" value="Gly-zipper"/>
</dbReference>
<feature type="domain" description="Glycine zipper" evidence="4">
    <location>
        <begin position="36"/>
        <end position="81"/>
    </location>
</feature>
<keyword evidence="1" id="KW-0175">Coiled coil</keyword>
<dbReference type="OrthoDB" id="965699at2"/>
<dbReference type="Pfam" id="PF13488">
    <property type="entry name" value="Gly-zipper_Omp"/>
    <property type="match status" value="1"/>
</dbReference>
<dbReference type="Proteomes" id="UP000054223">
    <property type="component" value="Unassembled WGS sequence"/>
</dbReference>
<comment type="caution">
    <text evidence="5">The sequence shown here is derived from an EMBL/GenBank/DDBJ whole genome shotgun (WGS) entry which is preliminary data.</text>
</comment>
<feature type="signal peptide" evidence="3">
    <location>
        <begin position="1"/>
        <end position="24"/>
    </location>
</feature>
<dbReference type="RefSeq" id="WP_059068291.1">
    <property type="nucleotide sequence ID" value="NZ_LNAL01000003.1"/>
</dbReference>
<proteinExistence type="predicted"/>
<name>A0A9X0HPK9_SOLP1</name>
<keyword evidence="6" id="KW-1185">Reference proteome</keyword>
<sequence>MKTLSYIMSLVLLVTALFAGEAQAQERKPWSPQAKGAVIGGLGGAAAGAIIHKRNRVVGGAVGAAAGAGTGYMIGRNVQNKRKAEAAEAARVAAANRAARAERQAAAARAERNALARRAEAAEKKAALAQQQVPQMPQAQQYPAMANGFAAAGAPAMLYTGAAAGAPMAMSAAYLPNESYGDRSTEYPTSEYRRKSW</sequence>
<evidence type="ECO:0000313" key="5">
    <source>
        <dbReference type="EMBL" id="KUG09870.1"/>
    </source>
</evidence>
<evidence type="ECO:0000256" key="3">
    <source>
        <dbReference type="SAM" id="SignalP"/>
    </source>
</evidence>
<organism evidence="5 6">
    <name type="scientific">Solirubrum puertoriconensis</name>
    <dbReference type="NCBI Taxonomy" id="1751427"/>
    <lineage>
        <taxon>Bacteria</taxon>
        <taxon>Pseudomonadati</taxon>
        <taxon>Bacteroidota</taxon>
        <taxon>Cytophagia</taxon>
        <taxon>Cytophagales</taxon>
    </lineage>
</organism>
<protein>
    <recommendedName>
        <fullName evidence="4">Glycine zipper domain-containing protein</fullName>
    </recommendedName>
</protein>
<feature type="compositionally biased region" description="Basic and acidic residues" evidence="2">
    <location>
        <begin position="180"/>
        <end position="197"/>
    </location>
</feature>
<evidence type="ECO:0000313" key="6">
    <source>
        <dbReference type="Proteomes" id="UP000054223"/>
    </source>
</evidence>